<organism evidence="5 6">
    <name type="scientific">Microthyrium microscopicum</name>
    <dbReference type="NCBI Taxonomy" id="703497"/>
    <lineage>
        <taxon>Eukaryota</taxon>
        <taxon>Fungi</taxon>
        <taxon>Dikarya</taxon>
        <taxon>Ascomycota</taxon>
        <taxon>Pezizomycotina</taxon>
        <taxon>Dothideomycetes</taxon>
        <taxon>Dothideomycetes incertae sedis</taxon>
        <taxon>Microthyriales</taxon>
        <taxon>Microthyriaceae</taxon>
        <taxon>Microthyrium</taxon>
    </lineage>
</organism>
<dbReference type="EMBL" id="MU004244">
    <property type="protein sequence ID" value="KAF2663859.1"/>
    <property type="molecule type" value="Genomic_DNA"/>
</dbReference>
<evidence type="ECO:0000256" key="1">
    <source>
        <dbReference type="ARBA" id="ARBA00006484"/>
    </source>
</evidence>
<dbReference type="Pfam" id="PF00106">
    <property type="entry name" value="adh_short"/>
    <property type="match status" value="1"/>
</dbReference>
<dbReference type="CDD" id="cd05325">
    <property type="entry name" value="carb_red_sniffer_like_SDR_c"/>
    <property type="match status" value="1"/>
</dbReference>
<dbReference type="SUPFAM" id="SSF51735">
    <property type="entry name" value="NAD(P)-binding Rossmann-fold domains"/>
    <property type="match status" value="1"/>
</dbReference>
<keyword evidence="2" id="KW-0521">NADP</keyword>
<dbReference type="PANTHER" id="PTHR43544">
    <property type="entry name" value="SHORT-CHAIN DEHYDROGENASE/REDUCTASE"/>
    <property type="match status" value="1"/>
</dbReference>
<evidence type="ECO:0000256" key="2">
    <source>
        <dbReference type="ARBA" id="ARBA00022857"/>
    </source>
</evidence>
<keyword evidence="6" id="KW-1185">Reference proteome</keyword>
<dbReference type="PANTHER" id="PTHR43544:SF7">
    <property type="entry name" value="NADB-LER2"/>
    <property type="match status" value="1"/>
</dbReference>
<sequence length="247" mass="26584">MASESKRIIVVTGASRGLGLEWVTQLSANSENFIIALARNPDTAEKLKPLLGPKVVAVKGDVSDLDSFPKVAEEISKVGGGRVDLLINNAGIMTGTGAEPSTGISKSTLKEWEDEFRVNVLGLVFFTIAMIPLLEKSSEKKVVNISSMLGDRGFGQLNPGLQFSSYSVTKAAVTEANFKFHSEFKDQGFIFLALNPGFVQTDMAGELEAPLTPQQSISRCLSFVSRSTAEHSGQFWSLDGIKEGVTH</sequence>
<dbReference type="Proteomes" id="UP000799302">
    <property type="component" value="Unassembled WGS sequence"/>
</dbReference>
<evidence type="ECO:0000313" key="5">
    <source>
        <dbReference type="EMBL" id="KAF2663859.1"/>
    </source>
</evidence>
<dbReference type="InterPro" id="IPR051468">
    <property type="entry name" value="Fungal_SecMetab_SDRs"/>
</dbReference>
<dbReference type="GO" id="GO:0005737">
    <property type="term" value="C:cytoplasm"/>
    <property type="evidence" value="ECO:0007669"/>
    <property type="project" value="TreeGrafter"/>
</dbReference>
<dbReference type="InterPro" id="IPR036291">
    <property type="entry name" value="NAD(P)-bd_dom_sf"/>
</dbReference>
<dbReference type="AlphaFoldDB" id="A0A6A6TUV7"/>
<dbReference type="Gene3D" id="3.40.50.720">
    <property type="entry name" value="NAD(P)-binding Rossmann-like Domain"/>
    <property type="match status" value="1"/>
</dbReference>
<dbReference type="GO" id="GO:0016491">
    <property type="term" value="F:oxidoreductase activity"/>
    <property type="evidence" value="ECO:0007669"/>
    <property type="project" value="UniProtKB-KW"/>
</dbReference>
<accession>A0A6A6TUV7</accession>
<gene>
    <name evidence="5" type="ORF">BT63DRAFT_430114</name>
</gene>
<proteinExistence type="inferred from homology"/>
<evidence type="ECO:0000256" key="3">
    <source>
        <dbReference type="ARBA" id="ARBA00023002"/>
    </source>
</evidence>
<protein>
    <submittedName>
        <fullName evidence="5">NAD(P)-binding protein</fullName>
    </submittedName>
</protein>
<dbReference type="PRINTS" id="PR00080">
    <property type="entry name" value="SDRFAMILY"/>
</dbReference>
<dbReference type="OrthoDB" id="7289984at2759"/>
<keyword evidence="3" id="KW-0560">Oxidoreductase</keyword>
<dbReference type="InterPro" id="IPR002347">
    <property type="entry name" value="SDR_fam"/>
</dbReference>
<reference evidence="5" key="1">
    <citation type="journal article" date="2020" name="Stud. Mycol.">
        <title>101 Dothideomycetes genomes: a test case for predicting lifestyles and emergence of pathogens.</title>
        <authorList>
            <person name="Haridas S."/>
            <person name="Albert R."/>
            <person name="Binder M."/>
            <person name="Bloem J."/>
            <person name="Labutti K."/>
            <person name="Salamov A."/>
            <person name="Andreopoulos B."/>
            <person name="Baker S."/>
            <person name="Barry K."/>
            <person name="Bills G."/>
            <person name="Bluhm B."/>
            <person name="Cannon C."/>
            <person name="Castanera R."/>
            <person name="Culley D."/>
            <person name="Daum C."/>
            <person name="Ezra D."/>
            <person name="Gonzalez J."/>
            <person name="Henrissat B."/>
            <person name="Kuo A."/>
            <person name="Liang C."/>
            <person name="Lipzen A."/>
            <person name="Lutzoni F."/>
            <person name="Magnuson J."/>
            <person name="Mondo S."/>
            <person name="Nolan M."/>
            <person name="Ohm R."/>
            <person name="Pangilinan J."/>
            <person name="Park H.-J."/>
            <person name="Ramirez L."/>
            <person name="Alfaro M."/>
            <person name="Sun H."/>
            <person name="Tritt A."/>
            <person name="Yoshinaga Y."/>
            <person name="Zwiers L.-H."/>
            <person name="Turgeon B."/>
            <person name="Goodwin S."/>
            <person name="Spatafora J."/>
            <person name="Crous P."/>
            <person name="Grigoriev I."/>
        </authorList>
    </citation>
    <scope>NUCLEOTIDE SEQUENCE</scope>
    <source>
        <strain evidence="5">CBS 115976</strain>
    </source>
</reference>
<comment type="similarity">
    <text evidence="1 4">Belongs to the short-chain dehydrogenases/reductases (SDR) family.</text>
</comment>
<name>A0A6A6TUV7_9PEZI</name>
<evidence type="ECO:0000256" key="4">
    <source>
        <dbReference type="RuleBase" id="RU000363"/>
    </source>
</evidence>
<dbReference type="PRINTS" id="PR00081">
    <property type="entry name" value="GDHRDH"/>
</dbReference>
<evidence type="ECO:0000313" key="6">
    <source>
        <dbReference type="Proteomes" id="UP000799302"/>
    </source>
</evidence>